<dbReference type="Proteomes" id="UP001652680">
    <property type="component" value="Unassembled WGS sequence"/>
</dbReference>
<sequence length="151" mass="17048">MAATRVLLIFQLLACLMLSTWCCQKRSCQAFMGWNDCFDNGIKEPKLPPRDNACCGPHCVYTAPNPPGCGPCNRNARTRCLLDTHCTELMPFTFVNMSDCDLDRANRARLKNGFARLLSFPWNNKTCLGMNKKCGINCCCRENCPTLFCKF</sequence>
<reference evidence="4" key="2">
    <citation type="submission" date="2025-04" db="UniProtKB">
        <authorList>
            <consortium name="RefSeq"/>
        </authorList>
    </citation>
    <scope>IDENTIFICATION</scope>
</reference>
<dbReference type="EnsemblMetazoa" id="XM_017118632.1">
    <property type="protein sequence ID" value="XP_016974121.1"/>
    <property type="gene ID" value="LOC108040935"/>
</dbReference>
<organism evidence="4">
    <name type="scientific">Drosophila rhopaloa</name>
    <name type="common">Fruit fly</name>
    <dbReference type="NCBI Taxonomy" id="1041015"/>
    <lineage>
        <taxon>Eukaryota</taxon>
        <taxon>Metazoa</taxon>
        <taxon>Ecdysozoa</taxon>
        <taxon>Arthropoda</taxon>
        <taxon>Hexapoda</taxon>
        <taxon>Insecta</taxon>
        <taxon>Pterygota</taxon>
        <taxon>Neoptera</taxon>
        <taxon>Endopterygota</taxon>
        <taxon>Diptera</taxon>
        <taxon>Brachycera</taxon>
        <taxon>Muscomorpha</taxon>
        <taxon>Ephydroidea</taxon>
        <taxon>Drosophilidae</taxon>
        <taxon>Drosophila</taxon>
        <taxon>Sophophora</taxon>
    </lineage>
</organism>
<dbReference type="OrthoDB" id="7831730at2759"/>
<dbReference type="AlphaFoldDB" id="A0A6P4ELJ7"/>
<feature type="signal peptide" evidence="1">
    <location>
        <begin position="1"/>
        <end position="22"/>
    </location>
</feature>
<gene>
    <name evidence="4" type="primary">LOC108040935</name>
    <name evidence="2" type="synonym">108040935</name>
</gene>
<reference evidence="2" key="3">
    <citation type="submission" date="2025-05" db="UniProtKB">
        <authorList>
            <consortium name="EnsemblMetazoa"/>
        </authorList>
    </citation>
    <scope>IDENTIFICATION</scope>
</reference>
<dbReference type="RefSeq" id="XP_016974121.1">
    <property type="nucleotide sequence ID" value="XM_017118632.1"/>
</dbReference>
<keyword evidence="1" id="KW-0732">Signal</keyword>
<dbReference type="GeneID" id="108040935"/>
<accession>A0A6P4ELJ7</accession>
<evidence type="ECO:0000313" key="2">
    <source>
        <dbReference type="EnsemblMetazoa" id="XP_016974121.1"/>
    </source>
</evidence>
<evidence type="ECO:0000313" key="4">
    <source>
        <dbReference type="RefSeq" id="XP_016974121.1"/>
    </source>
</evidence>
<evidence type="ECO:0000256" key="1">
    <source>
        <dbReference type="SAM" id="SignalP"/>
    </source>
</evidence>
<protein>
    <submittedName>
        <fullName evidence="4">Uncharacterized protein LOC108040935</fullName>
    </submittedName>
</protein>
<proteinExistence type="predicted"/>
<name>A0A6P4ELJ7_DRORH</name>
<keyword evidence="3" id="KW-1185">Reference proteome</keyword>
<reference evidence="3" key="1">
    <citation type="journal article" date="2021" name="Elife">
        <title>Highly contiguous assemblies of 101 drosophilid genomes.</title>
        <authorList>
            <person name="Kim B.Y."/>
            <person name="Wang J.R."/>
            <person name="Miller D.E."/>
            <person name="Barmina O."/>
            <person name="Delaney E."/>
            <person name="Thompson A."/>
            <person name="Comeault A.A."/>
            <person name="Peede D."/>
            <person name="D'Agostino E.R."/>
            <person name="Pelaez J."/>
            <person name="Aguilar J.M."/>
            <person name="Haji D."/>
            <person name="Matsunaga T."/>
            <person name="Armstrong E.E."/>
            <person name="Zych M."/>
            <person name="Ogawa Y."/>
            <person name="Stamenkovic-Radak M."/>
            <person name="Jelic M."/>
            <person name="Veselinovic M.S."/>
            <person name="Tanaskovic M."/>
            <person name="Eric P."/>
            <person name="Gao J.J."/>
            <person name="Katoh T.K."/>
            <person name="Toda M.J."/>
            <person name="Watabe H."/>
            <person name="Watada M."/>
            <person name="Davis J.S."/>
            <person name="Moyle L.C."/>
            <person name="Manoli G."/>
            <person name="Bertolini E."/>
            <person name="Kostal V."/>
            <person name="Hawley R.S."/>
            <person name="Takahashi A."/>
            <person name="Jones C.D."/>
            <person name="Price D.K."/>
            <person name="Whiteman N."/>
            <person name="Kopp A."/>
            <person name="Matute D.R."/>
            <person name="Petrov D.A."/>
        </authorList>
    </citation>
    <scope>NUCLEOTIDE SEQUENCE [LARGE SCALE GENOMIC DNA]</scope>
</reference>
<evidence type="ECO:0000313" key="3">
    <source>
        <dbReference type="Proteomes" id="UP001652680"/>
    </source>
</evidence>
<feature type="chain" id="PRO_5027625473" evidence="1">
    <location>
        <begin position="23"/>
        <end position="151"/>
    </location>
</feature>